<accession>A0A7D9DU96</accession>
<dbReference type="AlphaFoldDB" id="A0A7D9DU96"/>
<feature type="region of interest" description="Disordered" evidence="1">
    <location>
        <begin position="99"/>
        <end position="155"/>
    </location>
</feature>
<name>A0A7D9DU96_PARCT</name>
<dbReference type="Proteomes" id="UP001152795">
    <property type="component" value="Unassembled WGS sequence"/>
</dbReference>
<evidence type="ECO:0000313" key="2">
    <source>
        <dbReference type="EMBL" id="CAB3993359.1"/>
    </source>
</evidence>
<proteinExistence type="predicted"/>
<sequence>MPGVTNKLKRQNEELTHEELTREELENNGVGIYPEREYACDQCRGVAIFDDHHGDICHLTPKEYSDYVERQEIPEEDYVENISRLEYWEYWKSKMNKDTDRVSEYATDGESEDNAGSVVNDDDDDIEDDEVETGSRRLRRLERKKEEEEEERKVEKFDQACGERKKWFYPNPEGLYYCDICGNDPDQVFEHAEDEF</sequence>
<organism evidence="2 3">
    <name type="scientific">Paramuricea clavata</name>
    <name type="common">Red gorgonian</name>
    <name type="synonym">Violescent sea-whip</name>
    <dbReference type="NCBI Taxonomy" id="317549"/>
    <lineage>
        <taxon>Eukaryota</taxon>
        <taxon>Metazoa</taxon>
        <taxon>Cnidaria</taxon>
        <taxon>Anthozoa</taxon>
        <taxon>Octocorallia</taxon>
        <taxon>Malacalcyonacea</taxon>
        <taxon>Plexauridae</taxon>
        <taxon>Paramuricea</taxon>
    </lineage>
</organism>
<dbReference type="EMBL" id="CACRXK020002244">
    <property type="protein sequence ID" value="CAB3993359.1"/>
    <property type="molecule type" value="Genomic_DNA"/>
</dbReference>
<feature type="compositionally biased region" description="Basic and acidic residues" evidence="1">
    <location>
        <begin position="143"/>
        <end position="155"/>
    </location>
</feature>
<evidence type="ECO:0000313" key="3">
    <source>
        <dbReference type="Proteomes" id="UP001152795"/>
    </source>
</evidence>
<evidence type="ECO:0000256" key="1">
    <source>
        <dbReference type="SAM" id="MobiDB-lite"/>
    </source>
</evidence>
<comment type="caution">
    <text evidence="2">The sequence shown here is derived from an EMBL/GenBank/DDBJ whole genome shotgun (WGS) entry which is preliminary data.</text>
</comment>
<feature type="region of interest" description="Disordered" evidence="1">
    <location>
        <begin position="1"/>
        <end position="30"/>
    </location>
</feature>
<reference evidence="2" key="1">
    <citation type="submission" date="2020-04" db="EMBL/GenBank/DDBJ databases">
        <authorList>
            <person name="Alioto T."/>
            <person name="Alioto T."/>
            <person name="Gomez Garrido J."/>
        </authorList>
    </citation>
    <scope>NUCLEOTIDE SEQUENCE</scope>
    <source>
        <strain evidence="2">A484AB</strain>
    </source>
</reference>
<feature type="non-terminal residue" evidence="2">
    <location>
        <position position="196"/>
    </location>
</feature>
<protein>
    <submittedName>
        <fullName evidence="2">Uncharacterized protein</fullName>
    </submittedName>
</protein>
<feature type="compositionally biased region" description="Basic and acidic residues" evidence="1">
    <location>
        <begin position="10"/>
        <end position="25"/>
    </location>
</feature>
<feature type="compositionally biased region" description="Acidic residues" evidence="1">
    <location>
        <begin position="120"/>
        <end position="132"/>
    </location>
</feature>
<gene>
    <name evidence="2" type="ORF">PACLA_8A044584</name>
</gene>
<keyword evidence="3" id="KW-1185">Reference proteome</keyword>